<reference evidence="2 4" key="1">
    <citation type="journal article" date="2014" name="BMC Genomics">
        <title>Genome sequence of Anopheles sinensis provides insight into genetics basis of mosquito competence for malaria parasites.</title>
        <authorList>
            <person name="Zhou D."/>
            <person name="Zhang D."/>
            <person name="Ding G."/>
            <person name="Shi L."/>
            <person name="Hou Q."/>
            <person name="Ye Y."/>
            <person name="Xu Y."/>
            <person name="Zhou H."/>
            <person name="Xiong C."/>
            <person name="Li S."/>
            <person name="Yu J."/>
            <person name="Hong S."/>
            <person name="Yu X."/>
            <person name="Zou P."/>
            <person name="Chen C."/>
            <person name="Chang X."/>
            <person name="Wang W."/>
            <person name="Lv Y."/>
            <person name="Sun Y."/>
            <person name="Ma L."/>
            <person name="Shen B."/>
            <person name="Zhu C."/>
        </authorList>
    </citation>
    <scope>NUCLEOTIDE SEQUENCE [LARGE SCALE GENOMIC DNA]</scope>
</reference>
<dbReference type="Proteomes" id="UP000030765">
    <property type="component" value="Unassembled WGS sequence"/>
</dbReference>
<organism evidence="2">
    <name type="scientific">Anopheles sinensis</name>
    <name type="common">Mosquito</name>
    <dbReference type="NCBI Taxonomy" id="74873"/>
    <lineage>
        <taxon>Eukaryota</taxon>
        <taxon>Metazoa</taxon>
        <taxon>Ecdysozoa</taxon>
        <taxon>Arthropoda</taxon>
        <taxon>Hexapoda</taxon>
        <taxon>Insecta</taxon>
        <taxon>Pterygota</taxon>
        <taxon>Neoptera</taxon>
        <taxon>Endopterygota</taxon>
        <taxon>Diptera</taxon>
        <taxon>Nematocera</taxon>
        <taxon>Culicoidea</taxon>
        <taxon>Culicidae</taxon>
        <taxon>Anophelinae</taxon>
        <taxon>Anopheles</taxon>
    </lineage>
</organism>
<evidence type="ECO:0000313" key="4">
    <source>
        <dbReference type="Proteomes" id="UP000030765"/>
    </source>
</evidence>
<dbReference type="VEuPathDB" id="VectorBase:ASIC005424"/>
<dbReference type="EnsemblMetazoa" id="ASIC005424-RA">
    <property type="protein sequence ID" value="ASIC005424-PA"/>
    <property type="gene ID" value="ASIC005424"/>
</dbReference>
<name>A0A084VJJ3_ANOSI</name>
<feature type="compositionally biased region" description="Low complexity" evidence="1">
    <location>
        <begin position="233"/>
        <end position="243"/>
    </location>
</feature>
<feature type="region of interest" description="Disordered" evidence="1">
    <location>
        <begin position="223"/>
        <end position="243"/>
    </location>
</feature>
<feature type="compositionally biased region" description="Basic and acidic residues" evidence="1">
    <location>
        <begin position="131"/>
        <end position="145"/>
    </location>
</feature>
<feature type="region of interest" description="Disordered" evidence="1">
    <location>
        <begin position="131"/>
        <end position="206"/>
    </location>
</feature>
<dbReference type="EMBL" id="ATLV01013637">
    <property type="status" value="NOT_ANNOTATED_CDS"/>
    <property type="molecule type" value="Genomic_DNA"/>
</dbReference>
<proteinExistence type="predicted"/>
<accession>A0A084VJJ3</accession>
<evidence type="ECO:0000313" key="3">
    <source>
        <dbReference type="EnsemblMetazoa" id="ASIC005424-PA"/>
    </source>
</evidence>
<evidence type="ECO:0000313" key="2">
    <source>
        <dbReference type="EMBL" id="KFB38137.1"/>
    </source>
</evidence>
<evidence type="ECO:0000256" key="1">
    <source>
        <dbReference type="SAM" id="MobiDB-lite"/>
    </source>
</evidence>
<dbReference type="OrthoDB" id="10015001at2759"/>
<dbReference type="AlphaFoldDB" id="A0A084VJJ3"/>
<gene>
    <name evidence="2" type="ORF">ZHAS_00005424</name>
</gene>
<keyword evidence="4" id="KW-1185">Reference proteome</keyword>
<sequence>MDGTQPLGAPRRSTRLALVSSVSMQSGESIMPTLTEIEKVRDGQSVVVIERSVLEKSDIPEDEDSNKTVVEAAEGAEGTVTDADLRAQMQELQANYEILTAKVNGLEEALKRTQEKEGDFSSLDLEIKSLRKENRGLKKANERLVRQQIVEEQSPVRPEASSATPSAPEGKKLPKEMKGKSGGNSNKKKKVTTGPVATEEVPSGVVSINGPILQEVNSLQDTFASKSSKKTSGKTPGSCPEGG</sequence>
<protein>
    <submittedName>
        <fullName evidence="2 3">Calcium-binding and coiled-coil domain-containing protein 2 isoformX2</fullName>
    </submittedName>
</protein>
<reference evidence="3" key="2">
    <citation type="submission" date="2020-05" db="UniProtKB">
        <authorList>
            <consortium name="EnsemblMetazoa"/>
        </authorList>
    </citation>
    <scope>IDENTIFICATION</scope>
</reference>
<feature type="compositionally biased region" description="Basic and acidic residues" evidence="1">
    <location>
        <begin position="169"/>
        <end position="179"/>
    </location>
</feature>
<dbReference type="EMBL" id="KE524875">
    <property type="protein sequence ID" value="KFB38137.1"/>
    <property type="molecule type" value="Genomic_DNA"/>
</dbReference>